<dbReference type="EMBL" id="PYZH01000002">
    <property type="protein sequence ID" value="PTF16763.1"/>
    <property type="molecule type" value="Genomic_DNA"/>
</dbReference>
<evidence type="ECO:0000256" key="8">
    <source>
        <dbReference type="SAM" id="Phobius"/>
    </source>
</evidence>
<dbReference type="AlphaFoldDB" id="A0A2T4KLR3"/>
<keyword evidence="6 8" id="KW-1133">Transmembrane helix</keyword>
<feature type="transmembrane region" description="Helical" evidence="8">
    <location>
        <begin position="176"/>
        <end position="194"/>
    </location>
</feature>
<name>A0A2T4KLR3_9STAP</name>
<dbReference type="Proteomes" id="UP000243350">
    <property type="component" value="Unassembled WGS sequence"/>
</dbReference>
<evidence type="ECO:0000259" key="9">
    <source>
        <dbReference type="Pfam" id="PF13303"/>
    </source>
</evidence>
<feature type="transmembrane region" description="Helical" evidence="8">
    <location>
        <begin position="260"/>
        <end position="281"/>
    </location>
</feature>
<gene>
    <name evidence="10" type="ORF">BUY48_00515</name>
</gene>
<feature type="transmembrane region" description="Helical" evidence="8">
    <location>
        <begin position="201"/>
        <end position="222"/>
    </location>
</feature>
<feature type="domain" description="Phosphotransferase system EIIC" evidence="9">
    <location>
        <begin position="16"/>
        <end position="349"/>
    </location>
</feature>
<reference evidence="10 11" key="1">
    <citation type="journal article" date="2016" name="Front. Microbiol.">
        <title>Comprehensive Phylogenetic Analysis of Bovine Non-aureus Staphylococci Species Based on Whole-Genome Sequencing.</title>
        <authorList>
            <person name="Naushad S."/>
            <person name="Barkema H.W."/>
            <person name="Luby C."/>
            <person name="Condas L.A."/>
            <person name="Nobrega D.B."/>
            <person name="Carson D.A."/>
            <person name="De Buck J."/>
        </authorList>
    </citation>
    <scope>NUCLEOTIDE SEQUENCE [LARGE SCALE GENOMIC DNA]</scope>
    <source>
        <strain evidence="10 11">SNUC 4143</strain>
    </source>
</reference>
<keyword evidence="5 8" id="KW-0812">Transmembrane</keyword>
<dbReference type="GO" id="GO:0008982">
    <property type="term" value="F:protein-N(PI)-phosphohistidine-sugar phosphotransferase activity"/>
    <property type="evidence" value="ECO:0007669"/>
    <property type="project" value="InterPro"/>
</dbReference>
<comment type="caution">
    <text evidence="10">The sequence shown here is derived from an EMBL/GenBank/DDBJ whole genome shotgun (WGS) entry which is preliminary data.</text>
</comment>
<protein>
    <recommendedName>
        <fullName evidence="9">Phosphotransferase system EIIC domain-containing protein</fullName>
    </recommendedName>
</protein>
<evidence type="ECO:0000256" key="1">
    <source>
        <dbReference type="ARBA" id="ARBA00004651"/>
    </source>
</evidence>
<feature type="transmembrane region" description="Helical" evidence="8">
    <location>
        <begin position="13"/>
        <end position="35"/>
    </location>
</feature>
<evidence type="ECO:0000256" key="7">
    <source>
        <dbReference type="ARBA" id="ARBA00023136"/>
    </source>
</evidence>
<sequence length="352" mass="37089">MTTELRNIGVKEFTFRVLSGVAIGIVVGLVLNAILGEIFKALMHHHPVFGTLLHVVQAMQFTVPALIGALIALKFEMTPLAIAVVASASYVGSGAAQFKNGAWVIAGIGDLINTMITATIAVLFILLIEKRVGNMALIVYPTIVGGAAATIGVLILPYVHMITTGIGNMVNSFTELQPVLMCMLISMVFSFIVISPLSTVAIAIAIGIAGLAAGSASIGISATEAVLLIGTSKVNRVAVPISIFYGGVKMMMPNMVRYPIIMLPILVTAGISGIVGSFIGITGTKESAGFGFIGMIGPISAFKFLHVDSTVLSIVLIVLGFFVVPLLTAYILDIIFRKVLRLYTNNIFKFMG</sequence>
<evidence type="ECO:0000313" key="10">
    <source>
        <dbReference type="EMBL" id="PTF16763.1"/>
    </source>
</evidence>
<keyword evidence="3" id="KW-1003">Cell membrane</keyword>
<dbReference type="RefSeq" id="WP_107519838.1">
    <property type="nucleotide sequence ID" value="NZ_PYZH01000002.1"/>
</dbReference>
<evidence type="ECO:0000256" key="6">
    <source>
        <dbReference type="ARBA" id="ARBA00022989"/>
    </source>
</evidence>
<feature type="transmembrane region" description="Helical" evidence="8">
    <location>
        <begin position="104"/>
        <end position="128"/>
    </location>
</feature>
<dbReference type="GO" id="GO:0005886">
    <property type="term" value="C:plasma membrane"/>
    <property type="evidence" value="ECO:0007669"/>
    <property type="project" value="UniProtKB-SubCell"/>
</dbReference>
<keyword evidence="7 8" id="KW-0472">Membrane</keyword>
<feature type="transmembrane region" description="Helical" evidence="8">
    <location>
        <begin position="80"/>
        <end position="98"/>
    </location>
</feature>
<evidence type="ECO:0000256" key="5">
    <source>
        <dbReference type="ARBA" id="ARBA00022692"/>
    </source>
</evidence>
<feature type="transmembrane region" description="Helical" evidence="8">
    <location>
        <begin position="135"/>
        <end position="156"/>
    </location>
</feature>
<evidence type="ECO:0000256" key="4">
    <source>
        <dbReference type="ARBA" id="ARBA00022597"/>
    </source>
</evidence>
<dbReference type="Pfam" id="PF13303">
    <property type="entry name" value="PTS_EIIC_2"/>
    <property type="match status" value="1"/>
</dbReference>
<feature type="transmembrane region" description="Helical" evidence="8">
    <location>
        <begin position="311"/>
        <end position="332"/>
    </location>
</feature>
<dbReference type="InterPro" id="IPR003352">
    <property type="entry name" value="PTS_EIIC"/>
</dbReference>
<keyword evidence="2" id="KW-0813">Transport</keyword>
<evidence type="ECO:0000313" key="11">
    <source>
        <dbReference type="Proteomes" id="UP000243350"/>
    </source>
</evidence>
<dbReference type="GO" id="GO:0009401">
    <property type="term" value="P:phosphoenolpyruvate-dependent sugar phosphotransferase system"/>
    <property type="evidence" value="ECO:0007669"/>
    <property type="project" value="InterPro"/>
</dbReference>
<accession>A0A2T4KLR3</accession>
<organism evidence="10 11">
    <name type="scientific">Staphylococcus devriesei</name>
    <dbReference type="NCBI Taxonomy" id="586733"/>
    <lineage>
        <taxon>Bacteria</taxon>
        <taxon>Bacillati</taxon>
        <taxon>Bacillota</taxon>
        <taxon>Bacilli</taxon>
        <taxon>Bacillales</taxon>
        <taxon>Staphylococcaceae</taxon>
        <taxon>Staphylococcus</taxon>
    </lineage>
</organism>
<proteinExistence type="predicted"/>
<feature type="transmembrane region" description="Helical" evidence="8">
    <location>
        <begin position="55"/>
        <end position="73"/>
    </location>
</feature>
<evidence type="ECO:0000256" key="3">
    <source>
        <dbReference type="ARBA" id="ARBA00022475"/>
    </source>
</evidence>
<keyword evidence="4" id="KW-0762">Sugar transport</keyword>
<evidence type="ECO:0000256" key="2">
    <source>
        <dbReference type="ARBA" id="ARBA00022448"/>
    </source>
</evidence>
<comment type="subcellular location">
    <subcellularLocation>
        <location evidence="1">Cell membrane</location>
        <topology evidence="1">Multi-pass membrane protein</topology>
    </subcellularLocation>
</comment>